<keyword evidence="1" id="KW-0732">Signal</keyword>
<protein>
    <submittedName>
        <fullName evidence="2">Uncharacterized protein</fullName>
    </submittedName>
</protein>
<sequence length="155" mass="16092">MKTWHLGAAAVLATAAAFLAAQAFMTHLSAGPDASRRGATALGTSADGTLLVRTQTCDGERSRGEVVISRNTSGRAGSDVVASFSAAPTISVDLGLPDPTSTATLLVRSVNTRAVRSSIPEWQAVPSGLWLVSEPGTAGPRNRTLTEKQFLLWAC</sequence>
<dbReference type="OrthoDB" id="3359274at2"/>
<dbReference type="Proteomes" id="UP000191040">
    <property type="component" value="Chromosome I"/>
</dbReference>
<accession>A0A1T4YY75</accession>
<organism evidence="2 3">
    <name type="scientific">Aeromicrobium choanae</name>
    <dbReference type="NCBI Taxonomy" id="1736691"/>
    <lineage>
        <taxon>Bacteria</taxon>
        <taxon>Bacillati</taxon>
        <taxon>Actinomycetota</taxon>
        <taxon>Actinomycetes</taxon>
        <taxon>Propionibacteriales</taxon>
        <taxon>Nocardioidaceae</taxon>
        <taxon>Aeromicrobium</taxon>
    </lineage>
</organism>
<dbReference type="RefSeq" id="WP_078699514.1">
    <property type="nucleotide sequence ID" value="NZ_LT796768.1"/>
</dbReference>
<reference evidence="3" key="1">
    <citation type="submission" date="2017-02" db="EMBL/GenBank/DDBJ databases">
        <authorList>
            <person name="Varghese N."/>
            <person name="Submissions S."/>
        </authorList>
    </citation>
    <scope>NUCLEOTIDE SEQUENCE [LARGE SCALE GENOMIC DNA]</scope>
    <source>
        <strain evidence="3">9H-4</strain>
    </source>
</reference>
<dbReference type="AlphaFoldDB" id="A0A1T4YY75"/>
<proteinExistence type="predicted"/>
<evidence type="ECO:0000256" key="1">
    <source>
        <dbReference type="SAM" id="SignalP"/>
    </source>
</evidence>
<name>A0A1T4YY75_9ACTN</name>
<evidence type="ECO:0000313" key="2">
    <source>
        <dbReference type="EMBL" id="SKB06732.1"/>
    </source>
</evidence>
<keyword evidence="3" id="KW-1185">Reference proteome</keyword>
<feature type="signal peptide" evidence="1">
    <location>
        <begin position="1"/>
        <end position="23"/>
    </location>
</feature>
<feature type="chain" id="PRO_5013024387" evidence="1">
    <location>
        <begin position="24"/>
        <end position="155"/>
    </location>
</feature>
<dbReference type="EMBL" id="LT796768">
    <property type="protein sequence ID" value="SKB06732.1"/>
    <property type="molecule type" value="Genomic_DNA"/>
</dbReference>
<gene>
    <name evidence="2" type="ORF">SAMN06295964_1428</name>
</gene>
<evidence type="ECO:0000313" key="3">
    <source>
        <dbReference type="Proteomes" id="UP000191040"/>
    </source>
</evidence>